<dbReference type="eggNOG" id="COG2257">
    <property type="taxonomic scope" value="Bacteria"/>
</dbReference>
<evidence type="ECO:0000256" key="3">
    <source>
        <dbReference type="ARBA" id="ARBA00023225"/>
    </source>
</evidence>
<dbReference type="GO" id="GO:0009306">
    <property type="term" value="P:protein secretion"/>
    <property type="evidence" value="ECO:0007669"/>
    <property type="project" value="InterPro"/>
</dbReference>
<organism evidence="5 6">
    <name type="scientific">Nitrococcus mobilis Nb-231</name>
    <dbReference type="NCBI Taxonomy" id="314278"/>
    <lineage>
        <taxon>Bacteria</taxon>
        <taxon>Pseudomonadati</taxon>
        <taxon>Pseudomonadota</taxon>
        <taxon>Gammaproteobacteria</taxon>
        <taxon>Chromatiales</taxon>
        <taxon>Ectothiorhodospiraceae</taxon>
        <taxon>Nitrococcus</taxon>
    </lineage>
</organism>
<dbReference type="SUPFAM" id="SSF160544">
    <property type="entry name" value="EscU C-terminal domain-like"/>
    <property type="match status" value="1"/>
</dbReference>
<keyword evidence="5" id="KW-0969">Cilium</keyword>
<accession>A4BRA8</accession>
<proteinExistence type="inferred from homology"/>
<reference evidence="5 6" key="1">
    <citation type="submission" date="2006-02" db="EMBL/GenBank/DDBJ databases">
        <authorList>
            <person name="Waterbury J."/>
            <person name="Ferriera S."/>
            <person name="Johnson J."/>
            <person name="Kravitz S."/>
            <person name="Halpern A."/>
            <person name="Remington K."/>
            <person name="Beeson K."/>
            <person name="Tran B."/>
            <person name="Rogers Y.-H."/>
            <person name="Friedman R."/>
            <person name="Venter J.C."/>
        </authorList>
    </citation>
    <scope>NUCLEOTIDE SEQUENCE [LARGE SCALE GENOMIC DNA]</scope>
    <source>
        <strain evidence="5 6">Nb-231</strain>
    </source>
</reference>
<dbReference type="PANTHER" id="PTHR30531">
    <property type="entry name" value="FLAGELLAR BIOSYNTHETIC PROTEIN FLHB"/>
    <property type="match status" value="1"/>
</dbReference>
<dbReference type="HOGENOM" id="CLU_041013_4_0_6"/>
<dbReference type="GO" id="GO:0005886">
    <property type="term" value="C:plasma membrane"/>
    <property type="evidence" value="ECO:0007669"/>
    <property type="project" value="TreeGrafter"/>
</dbReference>
<comment type="caution">
    <text evidence="5">The sequence shown here is derived from an EMBL/GenBank/DDBJ whole genome shotgun (WGS) entry which is preliminary data.</text>
</comment>
<sequence>MKPHESGAGGRMIEHDRRLAVALEYTGHGAPRVTAQGHGALAEEIIRLAQAHDIPLYPNRDLVQVLAQIELDQEIPELLYHAVAELIAFAYLVRGKVPEGFQADAATRGAADK</sequence>
<dbReference type="Proteomes" id="UP000003374">
    <property type="component" value="Unassembled WGS sequence"/>
</dbReference>
<gene>
    <name evidence="5" type="ORF">NB231_03335</name>
</gene>
<keyword evidence="3" id="KW-0813">Transport</keyword>
<dbReference type="STRING" id="314278.NB231_03335"/>
<dbReference type="InterPro" id="IPR006135">
    <property type="entry name" value="T3SS_substrate_exporter"/>
</dbReference>
<dbReference type="Pfam" id="PF01312">
    <property type="entry name" value="Bac_export_2"/>
    <property type="match status" value="1"/>
</dbReference>
<dbReference type="RefSeq" id="WP_004999715.1">
    <property type="nucleotide sequence ID" value="NZ_CH672427.1"/>
</dbReference>
<evidence type="ECO:0000256" key="1">
    <source>
        <dbReference type="ARBA" id="ARBA00010690"/>
    </source>
</evidence>
<name>A4BRA8_9GAMM</name>
<keyword evidence="5" id="KW-0282">Flagellum</keyword>
<keyword evidence="3" id="KW-0653">Protein transport</keyword>
<dbReference type="AlphaFoldDB" id="A4BRA8"/>
<dbReference type="Gene3D" id="3.40.1690.10">
    <property type="entry name" value="secretion proteins EscU"/>
    <property type="match status" value="1"/>
</dbReference>
<keyword evidence="6" id="KW-1185">Reference proteome</keyword>
<comment type="function">
    <text evidence="4">Required for formation of the rod structure in the basal body of the flagellar apparatus. Together with FliI and FliH, may constitute the export apparatus of flagellin.</text>
</comment>
<keyword evidence="3" id="KW-1006">Bacterial flagellum protein export</keyword>
<dbReference type="InterPro" id="IPR029025">
    <property type="entry name" value="T3SS_substrate_exporter_C"/>
</dbReference>
<evidence type="ECO:0000256" key="4">
    <source>
        <dbReference type="ARBA" id="ARBA00025078"/>
    </source>
</evidence>
<dbReference type="EMBL" id="AAOF01000006">
    <property type="protein sequence ID" value="EAR21730.1"/>
    <property type="molecule type" value="Genomic_DNA"/>
</dbReference>
<protein>
    <recommendedName>
        <fullName evidence="2">Flagellar biosynthetic protein FlhB</fullName>
    </recommendedName>
</protein>
<comment type="similarity">
    <text evidence="1">Belongs to the type III secretion exporter family.</text>
</comment>
<keyword evidence="5" id="KW-0966">Cell projection</keyword>
<evidence type="ECO:0000313" key="5">
    <source>
        <dbReference type="EMBL" id="EAR21730.1"/>
    </source>
</evidence>
<dbReference type="PANTHER" id="PTHR30531:SF12">
    <property type="entry name" value="FLAGELLAR BIOSYNTHETIC PROTEIN FLHB"/>
    <property type="match status" value="1"/>
</dbReference>
<evidence type="ECO:0000256" key="2">
    <source>
        <dbReference type="ARBA" id="ARBA00021622"/>
    </source>
</evidence>
<evidence type="ECO:0000313" key="6">
    <source>
        <dbReference type="Proteomes" id="UP000003374"/>
    </source>
</evidence>